<proteinExistence type="predicted"/>
<feature type="compositionally biased region" description="Basic and acidic residues" evidence="1">
    <location>
        <begin position="52"/>
        <end position="61"/>
    </location>
</feature>
<sequence length="61" mass="6602">MEVTHEVDRSGGLKGSAGKTNRKKEGEWAQWSAKGKNGKAGRPRGIHTRRTKAGELERSGA</sequence>
<feature type="compositionally biased region" description="Basic residues" evidence="1">
    <location>
        <begin position="36"/>
        <end position="51"/>
    </location>
</feature>
<protein>
    <submittedName>
        <fullName evidence="2">Uncharacterized protein</fullName>
    </submittedName>
</protein>
<dbReference type="Proteomes" id="UP000765509">
    <property type="component" value="Unassembled WGS sequence"/>
</dbReference>
<evidence type="ECO:0000256" key="1">
    <source>
        <dbReference type="SAM" id="MobiDB-lite"/>
    </source>
</evidence>
<keyword evidence="3" id="KW-1185">Reference proteome</keyword>
<accession>A0A9Q3QBK0</accession>
<comment type="caution">
    <text evidence="2">The sequence shown here is derived from an EMBL/GenBank/DDBJ whole genome shotgun (WGS) entry which is preliminary data.</text>
</comment>
<evidence type="ECO:0000313" key="3">
    <source>
        <dbReference type="Proteomes" id="UP000765509"/>
    </source>
</evidence>
<dbReference type="EMBL" id="AVOT02135860">
    <property type="protein sequence ID" value="MBW0589822.1"/>
    <property type="molecule type" value="Genomic_DNA"/>
</dbReference>
<reference evidence="2" key="1">
    <citation type="submission" date="2021-03" db="EMBL/GenBank/DDBJ databases">
        <title>Draft genome sequence of rust myrtle Austropuccinia psidii MF-1, a brazilian biotype.</title>
        <authorList>
            <person name="Quecine M.C."/>
            <person name="Pachon D.M.R."/>
            <person name="Bonatelli M.L."/>
            <person name="Correr F.H."/>
            <person name="Franceschini L.M."/>
            <person name="Leite T.F."/>
            <person name="Margarido G.R.A."/>
            <person name="Almeida C.A."/>
            <person name="Ferrarezi J.A."/>
            <person name="Labate C.A."/>
        </authorList>
    </citation>
    <scope>NUCLEOTIDE SEQUENCE</scope>
    <source>
        <strain evidence="2">MF-1</strain>
    </source>
</reference>
<organism evidence="2 3">
    <name type="scientific">Austropuccinia psidii MF-1</name>
    <dbReference type="NCBI Taxonomy" id="1389203"/>
    <lineage>
        <taxon>Eukaryota</taxon>
        <taxon>Fungi</taxon>
        <taxon>Dikarya</taxon>
        <taxon>Basidiomycota</taxon>
        <taxon>Pucciniomycotina</taxon>
        <taxon>Pucciniomycetes</taxon>
        <taxon>Pucciniales</taxon>
        <taxon>Sphaerophragmiaceae</taxon>
        <taxon>Austropuccinia</taxon>
    </lineage>
</organism>
<gene>
    <name evidence="2" type="ORF">O181_129537</name>
</gene>
<feature type="region of interest" description="Disordered" evidence="1">
    <location>
        <begin position="1"/>
        <end position="61"/>
    </location>
</feature>
<feature type="non-terminal residue" evidence="2">
    <location>
        <position position="61"/>
    </location>
</feature>
<dbReference type="AlphaFoldDB" id="A0A9Q3QBK0"/>
<name>A0A9Q3QBK0_9BASI</name>
<feature type="compositionally biased region" description="Basic and acidic residues" evidence="1">
    <location>
        <begin position="1"/>
        <end position="11"/>
    </location>
</feature>
<evidence type="ECO:0000313" key="2">
    <source>
        <dbReference type="EMBL" id="MBW0589822.1"/>
    </source>
</evidence>